<dbReference type="AlphaFoldDB" id="A0A1X1Z8R8"/>
<organism evidence="2 3">
    <name type="scientific">Mycolicibacter nonchromogenicus</name>
    <name type="common">Mycobacterium nonchromogenicum</name>
    <dbReference type="NCBI Taxonomy" id="1782"/>
    <lineage>
        <taxon>Bacteria</taxon>
        <taxon>Bacillati</taxon>
        <taxon>Actinomycetota</taxon>
        <taxon>Actinomycetes</taxon>
        <taxon>Mycobacteriales</taxon>
        <taxon>Mycobacteriaceae</taxon>
        <taxon>Mycolicibacter</taxon>
    </lineage>
</organism>
<feature type="compositionally biased region" description="Acidic residues" evidence="1">
    <location>
        <begin position="343"/>
        <end position="395"/>
    </location>
</feature>
<reference evidence="2 3" key="1">
    <citation type="submission" date="2016-01" db="EMBL/GenBank/DDBJ databases">
        <title>The new phylogeny of the genus Mycobacterium.</title>
        <authorList>
            <person name="Tarcisio F."/>
            <person name="Conor M."/>
            <person name="Antonella G."/>
            <person name="Elisabetta G."/>
            <person name="Giulia F.S."/>
            <person name="Sara T."/>
            <person name="Anna F."/>
            <person name="Clotilde B."/>
            <person name="Roberto B."/>
            <person name="Veronica D.S."/>
            <person name="Fabio R."/>
            <person name="Monica P."/>
            <person name="Olivier J."/>
            <person name="Enrico T."/>
            <person name="Nicola S."/>
        </authorList>
    </citation>
    <scope>NUCLEOTIDE SEQUENCE [LARGE SCALE GENOMIC DNA]</scope>
    <source>
        <strain evidence="2 3">DSM 44164</strain>
    </source>
</reference>
<feature type="region of interest" description="Disordered" evidence="1">
    <location>
        <begin position="252"/>
        <end position="307"/>
    </location>
</feature>
<comment type="caution">
    <text evidence="2">The sequence shown here is derived from an EMBL/GenBank/DDBJ whole genome shotgun (WGS) entry which is preliminary data.</text>
</comment>
<feature type="compositionally biased region" description="Low complexity" evidence="1">
    <location>
        <begin position="254"/>
        <end position="264"/>
    </location>
</feature>
<evidence type="ECO:0000256" key="1">
    <source>
        <dbReference type="SAM" id="MobiDB-lite"/>
    </source>
</evidence>
<protein>
    <submittedName>
        <fullName evidence="2">Uncharacterized protein</fullName>
    </submittedName>
</protein>
<evidence type="ECO:0000313" key="3">
    <source>
        <dbReference type="Proteomes" id="UP000193108"/>
    </source>
</evidence>
<feature type="region of interest" description="Disordered" evidence="1">
    <location>
        <begin position="330"/>
        <end position="437"/>
    </location>
</feature>
<keyword evidence="3" id="KW-1185">Reference proteome</keyword>
<feature type="compositionally biased region" description="Low complexity" evidence="1">
    <location>
        <begin position="272"/>
        <end position="283"/>
    </location>
</feature>
<gene>
    <name evidence="2" type="ORF">AWC18_14060</name>
</gene>
<dbReference type="STRING" id="1782.AWC18_14060"/>
<feature type="compositionally biased region" description="Low complexity" evidence="1">
    <location>
        <begin position="291"/>
        <end position="302"/>
    </location>
</feature>
<dbReference type="EMBL" id="LQPI01000049">
    <property type="protein sequence ID" value="ORW19685.1"/>
    <property type="molecule type" value="Genomic_DNA"/>
</dbReference>
<accession>A0A1X1Z8R8</accession>
<name>A0A1X1Z8R8_MYCNO</name>
<proteinExistence type="predicted"/>
<dbReference type="RefSeq" id="WP_085139139.1">
    <property type="nucleotide sequence ID" value="NZ_LQPI01000049.1"/>
</dbReference>
<feature type="compositionally biased region" description="Acidic residues" evidence="1">
    <location>
        <begin position="405"/>
        <end position="414"/>
    </location>
</feature>
<dbReference type="Proteomes" id="UP000193108">
    <property type="component" value="Unassembled WGS sequence"/>
</dbReference>
<sequence>MAQRYDVPGRLAEGREAVTRAQTYVSACHRRGYRHPELTGYDGQLTDHYDGEAGLDLRSLDADCAALTALAAVADEVLRTQRQQLIELNHAWHGSGADVAAEFLLRHRDAAAQLTAGLRAAATACGVLRDELWRLVDDKVAAVKAVDERVDAHRHSWLAAAHAVTSGAADEGAAEVVDKQVMPYVDNDVGGEWVAAVRKARDGIDAAYRAAVAAAEPGVGVVFAIPGDLGPVGQSDGAGLGVPFPVAQMAGSGAVPPAQPVAVAPVPPTRTGGDPAPAAALDDLPGDLDRPGALGLPSDLGLPSGGLPGSAGGGLGGLTGLGGLIPRLVDALGNPGDGQPFDEPFDDDADPTDTDDADPTDTEDPDDSEPAEADTEPDSEDPTTDVPVDDAEPEPAAESTAPDNGDSEADEAAEPTEVIAPKTPCEIAAEELPQVGE</sequence>
<evidence type="ECO:0000313" key="2">
    <source>
        <dbReference type="EMBL" id="ORW19685.1"/>
    </source>
</evidence>